<keyword evidence="5 13" id="KW-0444">Lipid biosynthesis</keyword>
<proteinExistence type="inferred from homology"/>
<dbReference type="SUPFAM" id="SSF52540">
    <property type="entry name" value="P-loop containing nucleoside triphosphate hydrolases"/>
    <property type="match status" value="1"/>
</dbReference>
<dbReference type="GO" id="GO:0005524">
    <property type="term" value="F:ATP binding"/>
    <property type="evidence" value="ECO:0007669"/>
    <property type="project" value="UniProtKB-UniRule"/>
</dbReference>
<evidence type="ECO:0000256" key="2">
    <source>
        <dbReference type="ARBA" id="ARBA00004870"/>
    </source>
</evidence>
<dbReference type="SUPFAM" id="SSF53756">
    <property type="entry name" value="UDP-Glycosyltransferase/glycogen phosphorylase"/>
    <property type="match status" value="1"/>
</dbReference>
<dbReference type="EMBL" id="DTMF01000309">
    <property type="protein sequence ID" value="HGF35228.1"/>
    <property type="molecule type" value="Genomic_DNA"/>
</dbReference>
<dbReference type="EC" id="2.7.1.130" evidence="3 13"/>
<comment type="pathway">
    <text evidence="2 13">Glycolipid biosynthesis; lipid IV(A) biosynthesis; lipid IV(A) from (3R)-3-hydroxytetradecanoyl-[acyl-carrier-protein] and UDP-N-acetyl-alpha-D-glucosamine: step 6/6.</text>
</comment>
<dbReference type="UniPathway" id="UPA00359">
    <property type="reaction ID" value="UER00482"/>
</dbReference>
<dbReference type="PANTHER" id="PTHR42724">
    <property type="entry name" value="TETRAACYLDISACCHARIDE 4'-KINASE"/>
    <property type="match status" value="1"/>
</dbReference>
<dbReference type="HAMAP" id="MF_00409">
    <property type="entry name" value="LpxK"/>
    <property type="match status" value="1"/>
</dbReference>
<dbReference type="NCBIfam" id="TIGR00682">
    <property type="entry name" value="lpxK"/>
    <property type="match status" value="1"/>
</dbReference>
<evidence type="ECO:0000256" key="11">
    <source>
        <dbReference type="ARBA" id="ARBA00023098"/>
    </source>
</evidence>
<dbReference type="GO" id="GO:0016757">
    <property type="term" value="F:glycosyltransferase activity"/>
    <property type="evidence" value="ECO:0007669"/>
    <property type="project" value="InterPro"/>
</dbReference>
<evidence type="ECO:0000256" key="1">
    <source>
        <dbReference type="ARBA" id="ARBA00002274"/>
    </source>
</evidence>
<keyword evidence="10 13" id="KW-0067">ATP-binding</keyword>
<dbReference type="GO" id="GO:0005886">
    <property type="term" value="C:plasma membrane"/>
    <property type="evidence" value="ECO:0007669"/>
    <property type="project" value="TreeGrafter"/>
</dbReference>
<dbReference type="InterPro" id="IPR011910">
    <property type="entry name" value="RfaF"/>
</dbReference>
<gene>
    <name evidence="14" type="primary">waaF</name>
    <name evidence="13" type="synonym">lpxK</name>
    <name evidence="14" type="ORF">ENW96_12755</name>
</gene>
<evidence type="ECO:0000256" key="12">
    <source>
        <dbReference type="ARBA" id="ARBA00029757"/>
    </source>
</evidence>
<dbReference type="GO" id="GO:0009029">
    <property type="term" value="F:lipid-A 4'-kinase activity"/>
    <property type="evidence" value="ECO:0007669"/>
    <property type="project" value="UniProtKB-UniRule"/>
</dbReference>
<dbReference type="InterPro" id="IPR027417">
    <property type="entry name" value="P-loop_NTPase"/>
</dbReference>
<dbReference type="GO" id="GO:0009244">
    <property type="term" value="P:lipopolysaccharide core region biosynthetic process"/>
    <property type="evidence" value="ECO:0007669"/>
    <property type="project" value="TreeGrafter"/>
</dbReference>
<reference evidence="14" key="1">
    <citation type="journal article" date="2020" name="mSystems">
        <title>Genome- and Community-Level Interaction Insights into Carbon Utilization and Element Cycling Functions of Hydrothermarchaeota in Hydrothermal Sediment.</title>
        <authorList>
            <person name="Zhou Z."/>
            <person name="Liu Y."/>
            <person name="Xu W."/>
            <person name="Pan J."/>
            <person name="Luo Z.H."/>
            <person name="Li M."/>
        </authorList>
    </citation>
    <scope>NUCLEOTIDE SEQUENCE [LARGE SCALE GENOMIC DNA]</scope>
    <source>
        <strain evidence="14">SpSt-897</strain>
    </source>
</reference>
<accession>A0A7C3Z4G9</accession>
<protein>
    <recommendedName>
        <fullName evidence="4 13">Tetraacyldisaccharide 4'-kinase</fullName>
        <ecNumber evidence="3 13">2.7.1.130</ecNumber>
    </recommendedName>
    <alternativeName>
        <fullName evidence="12 13">Lipid A 4'-kinase</fullName>
    </alternativeName>
</protein>
<comment type="caution">
    <text evidence="14">The sequence shown here is derived from an EMBL/GenBank/DDBJ whole genome shotgun (WGS) entry which is preliminary data.</text>
</comment>
<keyword evidence="6 13" id="KW-0441">Lipid A biosynthesis</keyword>
<evidence type="ECO:0000256" key="6">
    <source>
        <dbReference type="ARBA" id="ARBA00022556"/>
    </source>
</evidence>
<dbReference type="GO" id="GO:0009245">
    <property type="term" value="P:lipid A biosynthetic process"/>
    <property type="evidence" value="ECO:0007669"/>
    <property type="project" value="UniProtKB-UniRule"/>
</dbReference>
<evidence type="ECO:0000256" key="4">
    <source>
        <dbReference type="ARBA" id="ARBA00016436"/>
    </source>
</evidence>
<evidence type="ECO:0000256" key="3">
    <source>
        <dbReference type="ARBA" id="ARBA00012071"/>
    </source>
</evidence>
<dbReference type="AlphaFoldDB" id="A0A7C3Z4G9"/>
<comment type="similarity">
    <text evidence="13">Belongs to the LpxK family.</text>
</comment>
<keyword evidence="8 13" id="KW-0547">Nucleotide-binding</keyword>
<dbReference type="NCBIfam" id="TIGR02195">
    <property type="entry name" value="heptsyl_trn_II"/>
    <property type="match status" value="1"/>
</dbReference>
<evidence type="ECO:0000256" key="10">
    <source>
        <dbReference type="ARBA" id="ARBA00022840"/>
    </source>
</evidence>
<evidence type="ECO:0000256" key="8">
    <source>
        <dbReference type="ARBA" id="ARBA00022741"/>
    </source>
</evidence>
<dbReference type="Pfam" id="PF02606">
    <property type="entry name" value="LpxK"/>
    <property type="match status" value="1"/>
</dbReference>
<evidence type="ECO:0000256" key="5">
    <source>
        <dbReference type="ARBA" id="ARBA00022516"/>
    </source>
</evidence>
<dbReference type="PANTHER" id="PTHR42724:SF1">
    <property type="entry name" value="TETRAACYLDISACCHARIDE 4'-KINASE, MITOCHONDRIAL-RELATED"/>
    <property type="match status" value="1"/>
</dbReference>
<keyword evidence="11 13" id="KW-0443">Lipid metabolism</keyword>
<dbReference type="Gene3D" id="3.40.50.2000">
    <property type="entry name" value="Glycogen Phosphorylase B"/>
    <property type="match status" value="2"/>
</dbReference>
<keyword evidence="7 13" id="KW-0808">Transferase</keyword>
<evidence type="ECO:0000256" key="7">
    <source>
        <dbReference type="ARBA" id="ARBA00022679"/>
    </source>
</evidence>
<keyword evidence="9 13" id="KW-0418">Kinase</keyword>
<comment type="function">
    <text evidence="1 13">Transfers the gamma-phosphate of ATP to the 4'-position of a tetraacyldisaccharide 1-phosphate intermediate (termed DS-1-P) to form tetraacyldisaccharide 1,4'-bis-phosphate (lipid IVA).</text>
</comment>
<dbReference type="CDD" id="cd03789">
    <property type="entry name" value="GT9_LPS_heptosyltransferase"/>
    <property type="match status" value="1"/>
</dbReference>
<organism evidence="14">
    <name type="scientific">Desulfobacca acetoxidans</name>
    <dbReference type="NCBI Taxonomy" id="60893"/>
    <lineage>
        <taxon>Bacteria</taxon>
        <taxon>Pseudomonadati</taxon>
        <taxon>Thermodesulfobacteriota</taxon>
        <taxon>Desulfobaccia</taxon>
        <taxon>Desulfobaccales</taxon>
        <taxon>Desulfobaccaceae</taxon>
        <taxon>Desulfobacca</taxon>
    </lineage>
</organism>
<dbReference type="InterPro" id="IPR003758">
    <property type="entry name" value="LpxK"/>
</dbReference>
<sequence length="786" mass="86350">MSLADYRRSWHSLWDQGPDRRVVTHWFLQALAVPYRAGAQARRGLYQRGWLVRQHLPVPVVSVGNLAVGGTGKTPVTAYLARLFQKQGRRVAILSRGYGGRRTGVTCVSDGERVFYRPPEVGEEAFELAQSLPGVLVYTGSGRYTAGQAAWQEHRPDIFLLDDGFQHFQLHRNLDLVLLDAERPFGNGRLLPAGPLREPLTALREADVLILTRDDHRKHRDRLSLLRRLFPLQDVFTATIEPVTAWRFPGGEEHSPEALRGLAALAFAGLARPGVVRESLVALGVELRGFQAFPDHHAFTPSDLASLLREARSRGAQALITTAKDWARLGQQWAGDLPLWVLKVALRLEPYETFRERLSAALKGPAPGNDLTTFKRSPLRRSCHQSQNTLNDSMGCRAGTRPCKMQPVAAVFRDFRRSFDPDAPQPFALPPQVHRAFQQLTRAGKIPATQAVNRRVLLRAPNWVGDAVMSLPVLAGLTRLFPAVRITVLAVPRVAPLFPGQPGVADVISSPVGVGKWRALLALWGRFDMALALPNSFESAFGLWLTRTPCRLGYAANGRSCLLTAAIKGRTRLKGLHQVFYYLGLLAALGPVADFLPPRLHLSEQEIAEGKNFLISRGLDPARPWVGLAPGAAYGPAKRWPAERFATVGKLLQEEFQAGLVLLGGPADLEAAASVQRLGGGRFLNLAGKTTLRQALAMLCHLQVLITNDSGLMHAAAALGVPLVAVFGSTDPAATRPFTHRASIIHHPLPCGPCLKRTCSRDYACLTEITVPEVADAARRWLEERW</sequence>
<comment type="catalytic activity">
    <reaction evidence="13">
        <text>a lipid A disaccharide + ATP = a lipid IVA + ADP + H(+)</text>
        <dbReference type="Rhea" id="RHEA:67840"/>
        <dbReference type="ChEBI" id="CHEBI:15378"/>
        <dbReference type="ChEBI" id="CHEBI:30616"/>
        <dbReference type="ChEBI" id="CHEBI:176343"/>
        <dbReference type="ChEBI" id="CHEBI:176425"/>
        <dbReference type="ChEBI" id="CHEBI:456216"/>
        <dbReference type="EC" id="2.7.1.130"/>
    </reaction>
</comment>
<name>A0A7C3Z4G9_9BACT</name>
<evidence type="ECO:0000313" key="14">
    <source>
        <dbReference type="EMBL" id="HGF35228.1"/>
    </source>
</evidence>
<evidence type="ECO:0000256" key="9">
    <source>
        <dbReference type="ARBA" id="ARBA00022777"/>
    </source>
</evidence>
<dbReference type="Pfam" id="PF01075">
    <property type="entry name" value="Glyco_transf_9"/>
    <property type="match status" value="1"/>
</dbReference>
<dbReference type="InterPro" id="IPR002201">
    <property type="entry name" value="Glyco_trans_9"/>
</dbReference>
<evidence type="ECO:0000256" key="13">
    <source>
        <dbReference type="HAMAP-Rule" id="MF_00409"/>
    </source>
</evidence>
<feature type="binding site" evidence="13">
    <location>
        <begin position="67"/>
        <end position="74"/>
    </location>
    <ligand>
        <name>ATP</name>
        <dbReference type="ChEBI" id="CHEBI:30616"/>
    </ligand>
</feature>